<dbReference type="Pfam" id="PF07733">
    <property type="entry name" value="DNA_pol3_alpha"/>
    <property type="match status" value="1"/>
</dbReference>
<dbReference type="InterPro" id="IPR004805">
    <property type="entry name" value="DnaE2/DnaE/PolC"/>
</dbReference>
<protein>
    <recommendedName>
        <fullName evidence="1">Bacterial DNA polymerase III alpha subunit NTPase domain-containing protein</fullName>
    </recommendedName>
</protein>
<evidence type="ECO:0000313" key="2">
    <source>
        <dbReference type="EMBL" id="QOX89436.1"/>
    </source>
</evidence>
<dbReference type="GO" id="GO:0006260">
    <property type="term" value="P:DNA replication"/>
    <property type="evidence" value="ECO:0007669"/>
    <property type="project" value="InterPro"/>
</dbReference>
<sequence length="186" mass="21437">MGENCVFRAGTIQTVAKQNAYGYIKSFMEEKQIIIRDNERDRRVIMIEGVKRSTGQHPGGIVIIPSGLSIYDVTPIQFPANDVSSEWKTTHFDYHALEKNLFKLDILGHDDPTLIKFLMDDVLKNPSEFPFSRFQDIPVDDNLVYEIFANKEECKTSQAIPEFGTPFVRNMLNEIYLKEKNLIFLL</sequence>
<accession>A0A7S7G0S2</accession>
<dbReference type="Gene3D" id="1.10.150.700">
    <property type="entry name" value="PolC, middle finger domain"/>
    <property type="match status" value="1"/>
</dbReference>
<dbReference type="GO" id="GO:0008408">
    <property type="term" value="F:3'-5' exonuclease activity"/>
    <property type="evidence" value="ECO:0007669"/>
    <property type="project" value="InterPro"/>
</dbReference>
<dbReference type="PANTHER" id="PTHR32294:SF5">
    <property type="entry name" value="DNA POLYMERASE III POLC-TYPE"/>
    <property type="match status" value="1"/>
</dbReference>
<dbReference type="AlphaFoldDB" id="A0A7S7G0S2"/>
<feature type="domain" description="Bacterial DNA polymerase III alpha subunit NTPase" evidence="1">
    <location>
        <begin position="26"/>
        <end position="108"/>
    </location>
</feature>
<organism evidence="2">
    <name type="scientific">Candidatus Phytoplasma australasiaticum subsp. australasiaticum</name>
    <dbReference type="NCBI Taxonomy" id="2832407"/>
    <lineage>
        <taxon>Bacteria</taxon>
        <taxon>Bacillati</taxon>
        <taxon>Mycoplasmatota</taxon>
        <taxon>Mollicutes</taxon>
        <taxon>Acholeplasmatales</taxon>
        <taxon>Acholeplasmataceae</taxon>
        <taxon>Candidatus Phytoplasma</taxon>
        <taxon>16SrII (Peanut WB group)</taxon>
        <taxon>Candidatus Phytoplasma australasiaticum</taxon>
    </lineage>
</organism>
<name>A0A7S7G0S2_9MOLU</name>
<dbReference type="InterPro" id="IPR044923">
    <property type="entry name" value="PolC_middle_finger_sf"/>
</dbReference>
<proteinExistence type="predicted"/>
<dbReference type="PANTHER" id="PTHR32294">
    <property type="entry name" value="DNA POLYMERASE III SUBUNIT ALPHA"/>
    <property type="match status" value="1"/>
</dbReference>
<dbReference type="Gene3D" id="3.30.1900.20">
    <property type="match status" value="1"/>
</dbReference>
<evidence type="ECO:0000259" key="1">
    <source>
        <dbReference type="Pfam" id="PF07733"/>
    </source>
</evidence>
<dbReference type="InterPro" id="IPR011708">
    <property type="entry name" value="DNA_pol3_alpha_NTPase_dom"/>
</dbReference>
<reference evidence="2" key="1">
    <citation type="submission" date="2020-08" db="EMBL/GenBank/DDBJ databases">
        <title>Phytoplasma sp. strain PR08 associated with Phyllody Disease of Parthenium hysterophorus.</title>
        <authorList>
            <person name="Kirdat K."/>
            <person name="Tiwarekar B."/>
            <person name="Yadav A."/>
        </authorList>
    </citation>
    <scope>NUCLEOTIDE SEQUENCE [LARGE SCALE GENOMIC DNA]</scope>
    <source>
        <strain evidence="2">PR08</strain>
    </source>
</reference>
<gene>
    <name evidence="2" type="ORF">H7685_00655</name>
</gene>
<dbReference type="EMBL" id="CP060385">
    <property type="protein sequence ID" value="QOX89436.1"/>
    <property type="molecule type" value="Genomic_DNA"/>
</dbReference>